<evidence type="ECO:0000256" key="1">
    <source>
        <dbReference type="SAM" id="Phobius"/>
    </source>
</evidence>
<sequence length="162" mass="17511">MVAVLRADANVLHASIFRLLGERVLAVIAFLALTTFTIGSYSVGSTAVGDTTAIFVLGFPQVVFGYVTGMLLYRSRLRQSLPHLPAAVPIVALVMIIMAVTWQLAWWSEMLAVIAMPLVVLAGTRAMAAAPEFCDRLGRLSFPVYAVHLPIILACSVIFHPD</sequence>
<protein>
    <recommendedName>
        <fullName evidence="2">Acyltransferase 3 domain-containing protein</fullName>
    </recommendedName>
</protein>
<evidence type="ECO:0000313" key="3">
    <source>
        <dbReference type="EMBL" id="GAA3904979.1"/>
    </source>
</evidence>
<dbReference type="RefSeq" id="WP_344699983.1">
    <property type="nucleotide sequence ID" value="NZ_BAABBM010000001.1"/>
</dbReference>
<proteinExistence type="predicted"/>
<evidence type="ECO:0000259" key="2">
    <source>
        <dbReference type="Pfam" id="PF01757"/>
    </source>
</evidence>
<keyword evidence="1" id="KW-0812">Transmembrane</keyword>
<feature type="domain" description="Acyltransferase 3" evidence="2">
    <location>
        <begin position="16"/>
        <end position="158"/>
    </location>
</feature>
<feature type="transmembrane region" description="Helical" evidence="1">
    <location>
        <begin position="24"/>
        <end position="41"/>
    </location>
</feature>
<evidence type="ECO:0000313" key="4">
    <source>
        <dbReference type="Proteomes" id="UP001500827"/>
    </source>
</evidence>
<dbReference type="EMBL" id="BAABBM010000001">
    <property type="protein sequence ID" value="GAA3904979.1"/>
    <property type="molecule type" value="Genomic_DNA"/>
</dbReference>
<keyword evidence="1" id="KW-1133">Transmembrane helix</keyword>
<organism evidence="3 4">
    <name type="scientific">Sphingomonas limnosediminicola</name>
    <dbReference type="NCBI Taxonomy" id="940133"/>
    <lineage>
        <taxon>Bacteria</taxon>
        <taxon>Pseudomonadati</taxon>
        <taxon>Pseudomonadota</taxon>
        <taxon>Alphaproteobacteria</taxon>
        <taxon>Sphingomonadales</taxon>
        <taxon>Sphingomonadaceae</taxon>
        <taxon>Sphingomonas</taxon>
    </lineage>
</organism>
<keyword evidence="4" id="KW-1185">Reference proteome</keyword>
<gene>
    <name evidence="3" type="ORF">GCM10022276_24470</name>
</gene>
<feature type="transmembrane region" description="Helical" evidence="1">
    <location>
        <begin position="110"/>
        <end position="128"/>
    </location>
</feature>
<feature type="transmembrane region" description="Helical" evidence="1">
    <location>
        <begin position="53"/>
        <end position="72"/>
    </location>
</feature>
<dbReference type="InterPro" id="IPR002656">
    <property type="entry name" value="Acyl_transf_3_dom"/>
</dbReference>
<comment type="caution">
    <text evidence="3">The sequence shown here is derived from an EMBL/GenBank/DDBJ whole genome shotgun (WGS) entry which is preliminary data.</text>
</comment>
<reference evidence="4" key="1">
    <citation type="journal article" date="2019" name="Int. J. Syst. Evol. Microbiol.">
        <title>The Global Catalogue of Microorganisms (GCM) 10K type strain sequencing project: providing services to taxonomists for standard genome sequencing and annotation.</title>
        <authorList>
            <consortium name="The Broad Institute Genomics Platform"/>
            <consortium name="The Broad Institute Genome Sequencing Center for Infectious Disease"/>
            <person name="Wu L."/>
            <person name="Ma J."/>
        </authorList>
    </citation>
    <scope>NUCLEOTIDE SEQUENCE [LARGE SCALE GENOMIC DNA]</scope>
    <source>
        <strain evidence="4">JCM 17543</strain>
    </source>
</reference>
<keyword evidence="1" id="KW-0472">Membrane</keyword>
<feature type="transmembrane region" description="Helical" evidence="1">
    <location>
        <begin position="84"/>
        <end position="104"/>
    </location>
</feature>
<name>A0ABP7LMU1_9SPHN</name>
<dbReference type="Proteomes" id="UP001500827">
    <property type="component" value="Unassembled WGS sequence"/>
</dbReference>
<feature type="transmembrane region" description="Helical" evidence="1">
    <location>
        <begin position="140"/>
        <end position="159"/>
    </location>
</feature>
<dbReference type="Pfam" id="PF01757">
    <property type="entry name" value="Acyl_transf_3"/>
    <property type="match status" value="1"/>
</dbReference>
<accession>A0ABP7LMU1</accession>